<evidence type="ECO:0000313" key="3">
    <source>
        <dbReference type="EMBL" id="KKQ98836.1"/>
    </source>
</evidence>
<dbReference type="EMBL" id="LBWB01000034">
    <property type="protein sequence ID" value="KKQ98836.1"/>
    <property type="molecule type" value="Genomic_DNA"/>
</dbReference>
<name>A0A0G0QAW8_9BACT</name>
<dbReference type="Pfam" id="PF18760">
    <property type="entry name" value="ART-PolyVal"/>
    <property type="match status" value="1"/>
</dbReference>
<sequence length="958" mass="105932">MSIPSFLMPSVIKEEVEKIKSESEAKKIQSLPSFISDEEMKEFELRGEAKAPSFISDEEMDKMEAESNKTFWQKVGSFTLGTGKEIVRSFIQTAARLPTVYSVPFRALDPTGELTKFLLPEKMKTPFGDVRIRQANDLLEELGAMAEDFSNIYGGGAVTAIGKQTLKGAVGASVKAASKELPVIGFAGGAGRSLQEGETIPQAIGEGAIGAAAATVLGLPLAAGAPVLGRVLFKEAKEARRAGFLSEALEDTRNVLNPSKSQVNDVEIKMGKDFDDTLELLLEEKFVPDEKAGRIYTINEADRLATKKTVIDKTVAENLDNVEQKNSLLSILEKTEKEIDDGPDVALIKNLKKEDARTLFDSEIEDLGREKVTDFELHDLKNKLYKVGYDENRKTLSPVARKIARILKETIQDNTPDVNVKGLNELSGKYADAIALLKSSNNNLIKGGRVGGWFYRLLVGQIIENLLGRIPGISRASFFLGQWIGKNYSEFLNDPIRVMNQAIKKSKKAKLEPQYQKIMDEFENKWFERLAQTKYKLLPEGKEGLKEISQPPSEVISVFPKDSNVEYTGRKTVIRGTPKPSQEPVSTEISPSELGNLPSSIPELESRITSYVEDFRQKVGLMAEREGAGVRYRPVLDAVGNVEFMAKDFSLNRAKSSMARQAKAGKLEAKSLLYENDPAFRALVDKMDSLLEGQVSTVENPMSAEELFNTLDTQIKDVQAKTVSYEQSPIPASEVAKTAGLEGTTSKKIPPVKEENLTSSISRAKASGQSFDEWVKGQGEVAYHGTPNVFDKFEMSHVGERGRSEGRGFYFTDNKSIAEKIYTSIPGGGGESKTGRVIEVYLDIKKPMTISQRKITDAQLRRFLNEIENTKPGALDDYGGVDEAIKLMRESQSSDLDILSELGNVNVLEHQKLNDLFTKITGYDGVIRVEPDGKILVAFNPNQIKTRSELKAEWNKIK</sequence>
<organism evidence="3 4">
    <name type="scientific">Candidatus Woesebacteria bacterium GW2011_GWB1_39_12</name>
    <dbReference type="NCBI Taxonomy" id="1618574"/>
    <lineage>
        <taxon>Bacteria</taxon>
        <taxon>Candidatus Woeseibacteriota</taxon>
    </lineage>
</organism>
<feature type="region of interest" description="Disordered" evidence="1">
    <location>
        <begin position="574"/>
        <end position="598"/>
    </location>
</feature>
<protein>
    <recommendedName>
        <fullName evidence="2">ART-PolyVal-like domain-containing protein</fullName>
    </recommendedName>
</protein>
<proteinExistence type="predicted"/>
<feature type="compositionally biased region" description="Polar residues" evidence="1">
    <location>
        <begin position="579"/>
        <end position="590"/>
    </location>
</feature>
<reference evidence="3 4" key="1">
    <citation type="journal article" date="2015" name="Nature">
        <title>rRNA introns, odd ribosomes, and small enigmatic genomes across a large radiation of phyla.</title>
        <authorList>
            <person name="Brown C.T."/>
            <person name="Hug L.A."/>
            <person name="Thomas B.C."/>
            <person name="Sharon I."/>
            <person name="Castelle C.J."/>
            <person name="Singh A."/>
            <person name="Wilkins M.J."/>
            <person name="Williams K.H."/>
            <person name="Banfield J.F."/>
        </authorList>
    </citation>
    <scope>NUCLEOTIDE SEQUENCE [LARGE SCALE GENOMIC DNA]</scope>
</reference>
<comment type="caution">
    <text evidence="3">The sequence shown here is derived from an EMBL/GenBank/DDBJ whole genome shotgun (WGS) entry which is preliminary data.</text>
</comment>
<dbReference type="Proteomes" id="UP000033881">
    <property type="component" value="Unassembled WGS sequence"/>
</dbReference>
<evidence type="ECO:0000259" key="2">
    <source>
        <dbReference type="Pfam" id="PF18760"/>
    </source>
</evidence>
<feature type="domain" description="ART-PolyVal-like" evidence="2">
    <location>
        <begin position="776"/>
        <end position="946"/>
    </location>
</feature>
<gene>
    <name evidence="3" type="ORF">UT24_C0034G0014</name>
</gene>
<dbReference type="STRING" id="1618574.UT24_C0034G0014"/>
<accession>A0A0G0QAW8</accession>
<evidence type="ECO:0000313" key="4">
    <source>
        <dbReference type="Proteomes" id="UP000033881"/>
    </source>
</evidence>
<dbReference type="InterPro" id="IPR049522">
    <property type="entry name" value="ART-PolyVal_dom"/>
</dbReference>
<evidence type="ECO:0000256" key="1">
    <source>
        <dbReference type="SAM" id="MobiDB-lite"/>
    </source>
</evidence>
<dbReference type="AlphaFoldDB" id="A0A0G0QAW8"/>